<evidence type="ECO:0000259" key="2">
    <source>
        <dbReference type="PROSITE" id="PS50110"/>
    </source>
</evidence>
<evidence type="ECO:0000259" key="4">
    <source>
        <dbReference type="PROSITE" id="PS50887"/>
    </source>
</evidence>
<dbReference type="STRING" id="947033.Lste_2846"/>
<dbReference type="AlphaFoldDB" id="A0A0W0ZKZ9"/>
<dbReference type="PATRIC" id="fig|947033.5.peg.3018"/>
<comment type="caution">
    <text evidence="5">The sequence shown here is derived from an EMBL/GenBank/DDBJ whole genome shotgun (WGS) entry which is preliminary data.</text>
</comment>
<dbReference type="InterPro" id="IPR052155">
    <property type="entry name" value="Biofilm_reg_signaling"/>
</dbReference>
<dbReference type="SUPFAM" id="SSF141868">
    <property type="entry name" value="EAL domain-like"/>
    <property type="match status" value="1"/>
</dbReference>
<dbReference type="PANTHER" id="PTHR44757:SF2">
    <property type="entry name" value="BIOFILM ARCHITECTURE MAINTENANCE PROTEIN MBAA"/>
    <property type="match status" value="1"/>
</dbReference>
<dbReference type="SUPFAM" id="SSF55073">
    <property type="entry name" value="Nucleotide cyclase"/>
    <property type="match status" value="1"/>
</dbReference>
<dbReference type="InterPro" id="IPR035919">
    <property type="entry name" value="EAL_sf"/>
</dbReference>
<evidence type="ECO:0000313" key="6">
    <source>
        <dbReference type="Proteomes" id="UP000054926"/>
    </source>
</evidence>
<dbReference type="Pfam" id="PF00072">
    <property type="entry name" value="Response_reg"/>
    <property type="match status" value="1"/>
</dbReference>
<dbReference type="NCBIfam" id="TIGR00254">
    <property type="entry name" value="GGDEF"/>
    <property type="match status" value="1"/>
</dbReference>
<dbReference type="SMART" id="SM00267">
    <property type="entry name" value="GGDEF"/>
    <property type="match status" value="1"/>
</dbReference>
<dbReference type="InterPro" id="IPR000160">
    <property type="entry name" value="GGDEF_dom"/>
</dbReference>
<dbReference type="InterPro" id="IPR029787">
    <property type="entry name" value="Nucleotide_cyclase"/>
</dbReference>
<dbReference type="CDD" id="cd01949">
    <property type="entry name" value="GGDEF"/>
    <property type="match status" value="1"/>
</dbReference>
<keyword evidence="6" id="KW-1185">Reference proteome</keyword>
<dbReference type="PROSITE" id="PS50887">
    <property type="entry name" value="GGDEF"/>
    <property type="match status" value="1"/>
</dbReference>
<dbReference type="RefSeq" id="WP_068310949.1">
    <property type="nucleotide sequence ID" value="NZ_DAIOMV010000008.1"/>
</dbReference>
<feature type="modified residue" description="4-aspartylphosphate" evidence="1">
    <location>
        <position position="95"/>
    </location>
</feature>
<dbReference type="Gene3D" id="3.20.20.450">
    <property type="entry name" value="EAL domain"/>
    <property type="match status" value="1"/>
</dbReference>
<dbReference type="InterPro" id="IPR001633">
    <property type="entry name" value="EAL_dom"/>
</dbReference>
<dbReference type="PROSITE" id="PS50883">
    <property type="entry name" value="EAL"/>
    <property type="match status" value="1"/>
</dbReference>
<organism evidence="5 6">
    <name type="scientific">Legionella steelei</name>
    <dbReference type="NCBI Taxonomy" id="947033"/>
    <lineage>
        <taxon>Bacteria</taxon>
        <taxon>Pseudomonadati</taxon>
        <taxon>Pseudomonadota</taxon>
        <taxon>Gammaproteobacteria</taxon>
        <taxon>Legionellales</taxon>
        <taxon>Legionellaceae</taxon>
        <taxon>Legionella</taxon>
    </lineage>
</organism>
<feature type="domain" description="EAL" evidence="3">
    <location>
        <begin position="374"/>
        <end position="626"/>
    </location>
</feature>
<accession>A0A0W0ZKZ9</accession>
<gene>
    <name evidence="5" type="ORF">Lste_2846</name>
</gene>
<dbReference type="GO" id="GO:0000160">
    <property type="term" value="P:phosphorelay signal transduction system"/>
    <property type="evidence" value="ECO:0007669"/>
    <property type="project" value="InterPro"/>
</dbReference>
<evidence type="ECO:0000259" key="3">
    <source>
        <dbReference type="PROSITE" id="PS50883"/>
    </source>
</evidence>
<dbReference type="PROSITE" id="PS50110">
    <property type="entry name" value="RESPONSE_REGULATORY"/>
    <property type="match status" value="1"/>
</dbReference>
<dbReference type="InterPro" id="IPR043128">
    <property type="entry name" value="Rev_trsase/Diguanyl_cyclase"/>
</dbReference>
<dbReference type="EMBL" id="LNYY01000019">
    <property type="protein sequence ID" value="KTD69688.1"/>
    <property type="molecule type" value="Genomic_DNA"/>
</dbReference>
<sequence length="626" mass="71125">MDKQNDFKILIIDDNPAIHLDFQKILKMKESTTGINKLNQLVFGEDLANDAEKSKSAAIDLPAFQIDCVSQGEEGIQYIQRAIAQGAPYALAFVDIRMPPGLDGIETIKRIWALDKETQIVICTAYSDYTWEETVAELGLSDNLLILKKPFDSISVRQVACSLTKKWRLMQESKNREKILEKTVEERTDSLQKTLTVLEYQSTHDSLTDLPNRTLLVDRIKREIASSKRNHSMFAVIFIDLDRFKLINDSFNHESGDILLKRIAERLSEVTREEDVIARLSGDEFIFISAEVYKIEQVAHIAQKILETINKSLHIAQQDIIISASLGISIYPQDGSTVEELLHNADLAMYRAKALGGNQFQLYTAELQEKCIGRLEKESDLRRGFIENEFFLEYQPQYDSQSQTLIGVEALIRWRHPQKGLVLPMEFIPLAEETGLIVPIGEWVIRTACAQNKAWQDKGISPFPISVNIATKQFIQPNFVSMIKNILKTSKLNPKYLKVEVTENVIINAGNVIDSINDLKKLGVSIVLDDFGMGNSGFNYLNKLPIDQLKIDQSFIKNINFNRSDGVILQAIIDMASNLHLDLVVEGVETSSQLEYLESHNCHKFQGFYFNKPMSAEQLENYLKRD</sequence>
<dbReference type="Gene3D" id="3.30.70.270">
    <property type="match status" value="1"/>
</dbReference>
<protein>
    <submittedName>
        <fullName evidence="5">Regulatory protein (GGDEF and EAL domains)</fullName>
    </submittedName>
</protein>
<dbReference type="InterPro" id="IPR011006">
    <property type="entry name" value="CheY-like_superfamily"/>
</dbReference>
<feature type="domain" description="Response regulatory" evidence="2">
    <location>
        <begin position="40"/>
        <end position="164"/>
    </location>
</feature>
<dbReference type="SUPFAM" id="SSF52172">
    <property type="entry name" value="CheY-like"/>
    <property type="match status" value="1"/>
</dbReference>
<dbReference type="InterPro" id="IPR001789">
    <property type="entry name" value="Sig_transdc_resp-reg_receiver"/>
</dbReference>
<evidence type="ECO:0000256" key="1">
    <source>
        <dbReference type="PROSITE-ProRule" id="PRU00169"/>
    </source>
</evidence>
<keyword evidence="1" id="KW-0597">Phosphoprotein</keyword>
<feature type="domain" description="GGDEF" evidence="4">
    <location>
        <begin position="232"/>
        <end position="365"/>
    </location>
</feature>
<proteinExistence type="predicted"/>
<dbReference type="Pfam" id="PF00990">
    <property type="entry name" value="GGDEF"/>
    <property type="match status" value="1"/>
</dbReference>
<reference evidence="5 6" key="1">
    <citation type="submission" date="2015-11" db="EMBL/GenBank/DDBJ databases">
        <title>Genomic analysis of 38 Legionella species identifies large and diverse effector repertoires.</title>
        <authorList>
            <person name="Burstein D."/>
            <person name="Amaro F."/>
            <person name="Zusman T."/>
            <person name="Lifshitz Z."/>
            <person name="Cohen O."/>
            <person name="Gilbert J.A."/>
            <person name="Pupko T."/>
            <person name="Shuman H.A."/>
            <person name="Segal G."/>
        </authorList>
    </citation>
    <scope>NUCLEOTIDE SEQUENCE [LARGE SCALE GENOMIC DNA]</scope>
    <source>
        <strain evidence="5 6">IMVS3376</strain>
    </source>
</reference>
<dbReference type="Gene3D" id="3.40.50.2300">
    <property type="match status" value="1"/>
</dbReference>
<dbReference type="CDD" id="cd01948">
    <property type="entry name" value="EAL"/>
    <property type="match status" value="1"/>
</dbReference>
<dbReference type="OrthoDB" id="9804951at2"/>
<dbReference type="PANTHER" id="PTHR44757">
    <property type="entry name" value="DIGUANYLATE CYCLASE DGCP"/>
    <property type="match status" value="1"/>
</dbReference>
<dbReference type="Proteomes" id="UP000054926">
    <property type="component" value="Unassembled WGS sequence"/>
</dbReference>
<name>A0A0W0ZKZ9_9GAMM</name>
<evidence type="ECO:0000313" key="5">
    <source>
        <dbReference type="EMBL" id="KTD69688.1"/>
    </source>
</evidence>
<dbReference type="Pfam" id="PF00563">
    <property type="entry name" value="EAL"/>
    <property type="match status" value="1"/>
</dbReference>
<dbReference type="SMART" id="SM00052">
    <property type="entry name" value="EAL"/>
    <property type="match status" value="1"/>
</dbReference>